<evidence type="ECO:0000313" key="2">
    <source>
        <dbReference type="EMBL" id="ASP38696.1"/>
    </source>
</evidence>
<protein>
    <submittedName>
        <fullName evidence="2">Phospholipase</fullName>
    </submittedName>
</protein>
<dbReference type="InterPro" id="IPR001736">
    <property type="entry name" value="PLipase_D/transphosphatidylase"/>
</dbReference>
<dbReference type="Proteomes" id="UP000202440">
    <property type="component" value="Chromosome"/>
</dbReference>
<gene>
    <name evidence="2" type="ORF">CHH28_08385</name>
</gene>
<name>A0A222FJC6_9GAMM</name>
<feature type="domain" description="PLD phosphodiesterase" evidence="1">
    <location>
        <begin position="470"/>
        <end position="497"/>
    </location>
</feature>
<dbReference type="PANTHER" id="PTHR21248:SF22">
    <property type="entry name" value="PHOSPHOLIPASE D"/>
    <property type="match status" value="1"/>
</dbReference>
<feature type="domain" description="PLD phosphodiesterase" evidence="1">
    <location>
        <begin position="192"/>
        <end position="219"/>
    </location>
</feature>
<dbReference type="Gene3D" id="3.30.870.10">
    <property type="entry name" value="Endonuclease Chain A"/>
    <property type="match status" value="2"/>
</dbReference>
<accession>A0A222FJC6</accession>
<dbReference type="SUPFAM" id="SSF56024">
    <property type="entry name" value="Phospholipase D/nuclease"/>
    <property type="match status" value="2"/>
</dbReference>
<dbReference type="PROSITE" id="PS50035">
    <property type="entry name" value="PLD"/>
    <property type="match status" value="2"/>
</dbReference>
<dbReference type="PANTHER" id="PTHR21248">
    <property type="entry name" value="CARDIOLIPIN SYNTHASE"/>
    <property type="match status" value="1"/>
</dbReference>
<organism evidence="2 3">
    <name type="scientific">Bacterioplanes sanyensis</name>
    <dbReference type="NCBI Taxonomy" id="1249553"/>
    <lineage>
        <taxon>Bacteria</taxon>
        <taxon>Pseudomonadati</taxon>
        <taxon>Pseudomonadota</taxon>
        <taxon>Gammaproteobacteria</taxon>
        <taxon>Oceanospirillales</taxon>
        <taxon>Oceanospirillaceae</taxon>
        <taxon>Bacterioplanes</taxon>
    </lineage>
</organism>
<proteinExistence type="predicted"/>
<dbReference type="AlphaFoldDB" id="A0A222FJC6"/>
<evidence type="ECO:0000313" key="3">
    <source>
        <dbReference type="Proteomes" id="UP000202440"/>
    </source>
</evidence>
<sequence>MFLTAIVGWPIKFARTLLFFLSAVLAVQAHSYYINTVERQLRQQYPGSEGSVWQVTDGNRIAGIHSAEDSWLLQTPNCWGDPQCNDSGALQHYADTIEADIASARHWVDITTLVTYPDGIFQQAIVSGLRQAYAQSPTIRVRILGGTPPVMGNIDTSYTETAKAYMRRLKQDLGAMADNLNLSVAGVETSWLYSWNHSKIIAVDGRSSIVGGHNMWESAYGQVDSPINDLTMRLKGPAAVSAHQFADLLWQFTCRWKDGVVNKTLYVDLEQTNAAQGVCPTTFTAPEVAVSGNVRVLSLGGLGFGMQTPGGDEGGLPAADDSEASCSRLFKDYVNNDSEYTMANPEEEGLRTLIASAQHSVFISQQDLIAPCVGPLANSYYDARLFDVLAAKLIEGVKVQIVVSSPGAKQSLLAPYSNMKKMTEITDVLQRKIAELADVSAAEAQQTMCDSLQLAPIRNADGVATWSNGYAIGNHAKTIAVDNAAFYIGSKNLYPATLQDFGYIVEDAAAAEQYQYYYQQPMWQNSKSAATVDYQTGRCL</sequence>
<reference evidence="2 3" key="1">
    <citation type="submission" date="2017-07" db="EMBL/GenBank/DDBJ databases">
        <title>Annotated genome sequence of Bacterioplanes sanyensis isolated from Red Sea.</title>
        <authorList>
            <person name="Rehman Z.U."/>
        </authorList>
    </citation>
    <scope>NUCLEOTIDE SEQUENCE [LARGE SCALE GENOMIC DNA]</scope>
    <source>
        <strain evidence="2 3">NV9</strain>
    </source>
</reference>
<dbReference type="KEGG" id="bsan:CHH28_08385"/>
<dbReference type="SMART" id="SM00155">
    <property type="entry name" value="PLDc"/>
    <property type="match status" value="2"/>
</dbReference>
<dbReference type="EMBL" id="CP022530">
    <property type="protein sequence ID" value="ASP38696.1"/>
    <property type="molecule type" value="Genomic_DNA"/>
</dbReference>
<dbReference type="GO" id="GO:0003824">
    <property type="term" value="F:catalytic activity"/>
    <property type="evidence" value="ECO:0007669"/>
    <property type="project" value="InterPro"/>
</dbReference>
<keyword evidence="3" id="KW-1185">Reference proteome</keyword>
<evidence type="ECO:0000259" key="1">
    <source>
        <dbReference type="PROSITE" id="PS50035"/>
    </source>
</evidence>
<dbReference type="GO" id="GO:0006793">
    <property type="term" value="P:phosphorus metabolic process"/>
    <property type="evidence" value="ECO:0007669"/>
    <property type="project" value="UniProtKB-ARBA"/>
</dbReference>